<evidence type="ECO:0000256" key="5">
    <source>
        <dbReference type="ARBA" id="ARBA00038092"/>
    </source>
</evidence>
<reference evidence="14" key="2">
    <citation type="submission" date="2025-08" db="UniProtKB">
        <authorList>
            <consortium name="Ensembl"/>
        </authorList>
    </citation>
    <scope>IDENTIFICATION</scope>
</reference>
<dbReference type="FunCoup" id="A0A5F4W9G3">
    <property type="interactions" value="1935"/>
</dbReference>
<dbReference type="SMART" id="SM00320">
    <property type="entry name" value="WD40"/>
    <property type="match status" value="3"/>
</dbReference>
<dbReference type="Bgee" id="ENSCJAG00000013422">
    <property type="expression patterns" value="Expressed in ovary and 6 other cell types or tissues"/>
</dbReference>
<keyword evidence="4" id="KW-0378">Hydrolase</keyword>
<dbReference type="Proteomes" id="UP000008225">
    <property type="component" value="Chromosome 1"/>
</dbReference>
<dbReference type="SUPFAM" id="SSF50978">
    <property type="entry name" value="WD40 repeat-like"/>
    <property type="match status" value="1"/>
</dbReference>
<evidence type="ECO:0000256" key="3">
    <source>
        <dbReference type="ARBA" id="ARBA00022737"/>
    </source>
</evidence>
<dbReference type="InParanoid" id="A0A5F4W9G3"/>
<dbReference type="Gene3D" id="2.130.10.10">
    <property type="entry name" value="YVTN repeat-like/Quinoprotein amine dehydrogenase"/>
    <property type="match status" value="1"/>
</dbReference>
<dbReference type="InterPro" id="IPR019775">
    <property type="entry name" value="WD40_repeat_CS"/>
</dbReference>
<keyword evidence="2 12" id="KW-0853">WD repeat</keyword>
<keyword evidence="15" id="KW-1185">Reference proteome</keyword>
<dbReference type="AlphaFoldDB" id="A0A5F4W9G3"/>
<comment type="similarity">
    <text evidence="5">Belongs to the DPH7 family.</text>
</comment>
<dbReference type="InterPro" id="IPR015943">
    <property type="entry name" value="WD40/YVTN_repeat-like_dom_sf"/>
</dbReference>
<organism evidence="14 15">
    <name type="scientific">Callithrix jacchus</name>
    <name type="common">White-tufted-ear marmoset</name>
    <name type="synonym">Simia Jacchus</name>
    <dbReference type="NCBI Taxonomy" id="9483"/>
    <lineage>
        <taxon>Eukaryota</taxon>
        <taxon>Metazoa</taxon>
        <taxon>Chordata</taxon>
        <taxon>Craniata</taxon>
        <taxon>Vertebrata</taxon>
        <taxon>Euteleostomi</taxon>
        <taxon>Mammalia</taxon>
        <taxon>Eutheria</taxon>
        <taxon>Euarchontoglires</taxon>
        <taxon>Primates</taxon>
        <taxon>Haplorrhini</taxon>
        <taxon>Platyrrhini</taxon>
        <taxon>Cebidae</taxon>
        <taxon>Callitrichinae</taxon>
        <taxon>Callithrix</taxon>
        <taxon>Callithrix</taxon>
    </lineage>
</organism>
<dbReference type="PANTHER" id="PTHR46042">
    <property type="entry name" value="DIPHTHINE METHYLTRANSFERASE"/>
    <property type="match status" value="1"/>
</dbReference>
<dbReference type="FunFam" id="2.130.10.10:FF:000910">
    <property type="entry name" value="Diphthamide biosynthesis 7"/>
    <property type="match status" value="1"/>
</dbReference>
<dbReference type="GO" id="GO:0061685">
    <property type="term" value="F:diphthine methylesterase activity"/>
    <property type="evidence" value="ECO:0007669"/>
    <property type="project" value="UniProtKB-EC"/>
</dbReference>
<evidence type="ECO:0000256" key="12">
    <source>
        <dbReference type="PROSITE-ProRule" id="PRU00221"/>
    </source>
</evidence>
<dbReference type="GO" id="GO:0005737">
    <property type="term" value="C:cytoplasm"/>
    <property type="evidence" value="ECO:0007669"/>
    <property type="project" value="TreeGrafter"/>
</dbReference>
<comment type="subunit">
    <text evidence="8">Interacts with INCA1.</text>
</comment>
<evidence type="ECO:0000256" key="1">
    <source>
        <dbReference type="ARBA" id="ARBA00005156"/>
    </source>
</evidence>
<evidence type="ECO:0000256" key="2">
    <source>
        <dbReference type="ARBA" id="ARBA00022574"/>
    </source>
</evidence>
<evidence type="ECO:0000256" key="10">
    <source>
        <dbReference type="ARBA" id="ARBA00075709"/>
    </source>
</evidence>
<dbReference type="GeneTree" id="ENSGT00390000018644"/>
<reference evidence="14" key="3">
    <citation type="submission" date="2025-09" db="UniProtKB">
        <authorList>
            <consortium name="Ensembl"/>
        </authorList>
    </citation>
    <scope>IDENTIFICATION</scope>
</reference>
<evidence type="ECO:0000256" key="7">
    <source>
        <dbReference type="ARBA" id="ARBA00047551"/>
    </source>
</evidence>
<dbReference type="Ensembl" id="ENSCJAT00000095215.2">
    <property type="protein sequence ID" value="ENSCJAP00000074285.2"/>
    <property type="gene ID" value="ENSCJAG00000013422.5"/>
</dbReference>
<feature type="region of interest" description="Disordered" evidence="13">
    <location>
        <begin position="1"/>
        <end position="109"/>
    </location>
</feature>
<dbReference type="Pfam" id="PF00400">
    <property type="entry name" value="WD40"/>
    <property type="match status" value="1"/>
</dbReference>
<dbReference type="STRING" id="9483.ENSCJAP00000074285"/>
<dbReference type="EC" id="3.1.1.97" evidence="6"/>
<sequence>MCRLQTGSAEERTSRSLWPQPARGEPRARRSAGRQGAQEPGLPRASKVANARPDVPPRRAGRNRERRLRGLEGEAACAVSVPGPPRSCRRSRLRRPAPYSGRPRRPASTDGWMTGAYALQTVDTELTADAVEWCPLRGLRHLLACGTYQLRRADEPADPQSKEVEEPQIRLGRLFLYSFNENKSTHPLVEVQRKDTSAILDMKWCHIPVAGHALLGLADASGSIQLLRLAESELLKWKPEEFSHCLSQEKSGHMLEPLSSLALEQHCLALSLDWSTGKTGRTRDQPLKIISSDSIGQLHLLMVNETGSRLQKVASWQAHQFEAWIAAFNYWHTEIVYSGGDDGLLRGWDTRAPGRFLFTSMRHSMGVCSIQSSPHREHVLATGSYDEHILLWDTRNMKQPLADTPVQGGVWRIKWHPFHHHLLLAACMHSGFKILNCQKAMEEKQEATVLASHTLPNSLVYGADWSWLLFHSLQLAPSRPCPSNLGTKTADLKGASELPGPSCECMEDNDGEGYGVKPLTEDSRENGTWLQATATTMRDCGQSPEEANSAFSLLATCSFYDHALHLWEWEGN</sequence>
<dbReference type="PROSITE" id="PS50082">
    <property type="entry name" value="WD_REPEATS_2"/>
    <property type="match status" value="1"/>
</dbReference>
<evidence type="ECO:0000256" key="8">
    <source>
        <dbReference type="ARBA" id="ARBA00062137"/>
    </source>
</evidence>
<dbReference type="GO" id="GO:0017183">
    <property type="term" value="P:protein histidyl modification to diphthamide"/>
    <property type="evidence" value="ECO:0007669"/>
    <property type="project" value="Ensembl"/>
</dbReference>
<dbReference type="OMA" id="EATICDC"/>
<accession>A0A5F4W9G3</accession>
<dbReference type="InterPro" id="IPR036322">
    <property type="entry name" value="WD40_repeat_dom_sf"/>
</dbReference>
<dbReference type="PROSITE" id="PS00678">
    <property type="entry name" value="WD_REPEATS_1"/>
    <property type="match status" value="1"/>
</dbReference>
<evidence type="ECO:0000313" key="14">
    <source>
        <dbReference type="Ensembl" id="ENSCJAP00000074285.2"/>
    </source>
</evidence>
<feature type="repeat" description="WD" evidence="12">
    <location>
        <begin position="360"/>
        <end position="402"/>
    </location>
</feature>
<evidence type="ECO:0000256" key="4">
    <source>
        <dbReference type="ARBA" id="ARBA00022801"/>
    </source>
</evidence>
<dbReference type="InterPro" id="IPR001680">
    <property type="entry name" value="WD40_rpt"/>
</dbReference>
<evidence type="ECO:0000256" key="9">
    <source>
        <dbReference type="ARBA" id="ARBA00074662"/>
    </source>
</evidence>
<protein>
    <recommendedName>
        <fullName evidence="9">Diphthine methyltransferase</fullName>
        <ecNumber evidence="6">3.1.1.97</ecNumber>
    </recommendedName>
    <alternativeName>
        <fullName evidence="11">Diphthamide biosynthesis protein 7</fullName>
    </alternativeName>
    <alternativeName>
        <fullName evidence="10">WD repeat-containing protein 85</fullName>
    </alternativeName>
</protein>
<name>A0A5F4W9G3_CALJA</name>
<gene>
    <name evidence="14" type="primary">DPH7</name>
</gene>
<evidence type="ECO:0000256" key="6">
    <source>
        <dbReference type="ARBA" id="ARBA00039131"/>
    </source>
</evidence>
<reference evidence="14" key="1">
    <citation type="submission" date="2009-03" db="EMBL/GenBank/DDBJ databases">
        <authorList>
            <person name="Warren W."/>
            <person name="Ye L."/>
            <person name="Minx P."/>
            <person name="Worley K."/>
            <person name="Gibbs R."/>
            <person name="Wilson R.K."/>
        </authorList>
    </citation>
    <scope>NUCLEOTIDE SEQUENCE [LARGE SCALE GENOMIC DNA]</scope>
</reference>
<keyword evidence="3" id="KW-0677">Repeat</keyword>
<dbReference type="InterPro" id="IPR052415">
    <property type="entry name" value="Diphthine_MTase"/>
</dbReference>
<evidence type="ECO:0000256" key="13">
    <source>
        <dbReference type="SAM" id="MobiDB-lite"/>
    </source>
</evidence>
<evidence type="ECO:0000313" key="15">
    <source>
        <dbReference type="Proteomes" id="UP000008225"/>
    </source>
</evidence>
<comment type="pathway">
    <text evidence="1">Protein modification; peptidyl-diphthamide biosynthesis.</text>
</comment>
<comment type="catalytic activity">
    <reaction evidence="7">
        <text>diphthine methyl ester-[translation elongation factor 2] + H2O = diphthine-[translation elongation factor 2] + methanol + H(+)</text>
        <dbReference type="Rhea" id="RHEA:42656"/>
        <dbReference type="Rhea" id="RHEA-COMP:10172"/>
        <dbReference type="Rhea" id="RHEA-COMP:10173"/>
        <dbReference type="ChEBI" id="CHEBI:15377"/>
        <dbReference type="ChEBI" id="CHEBI:15378"/>
        <dbReference type="ChEBI" id="CHEBI:17790"/>
        <dbReference type="ChEBI" id="CHEBI:79005"/>
        <dbReference type="ChEBI" id="CHEBI:82696"/>
        <dbReference type="EC" id="3.1.1.97"/>
    </reaction>
</comment>
<dbReference type="PANTHER" id="PTHR46042:SF1">
    <property type="entry name" value="DIPHTHINE METHYLTRANSFERASE"/>
    <property type="match status" value="1"/>
</dbReference>
<proteinExistence type="inferred from homology"/>
<evidence type="ECO:0000256" key="11">
    <source>
        <dbReference type="ARBA" id="ARBA00081300"/>
    </source>
</evidence>